<feature type="transmembrane region" description="Helical" evidence="1">
    <location>
        <begin position="12"/>
        <end position="35"/>
    </location>
</feature>
<dbReference type="EMBL" id="JABCKV010006533">
    <property type="protein sequence ID" value="KAG5633162.1"/>
    <property type="molecule type" value="Genomic_DNA"/>
</dbReference>
<protein>
    <submittedName>
        <fullName evidence="2">Uncharacterized protein</fullName>
    </submittedName>
</protein>
<evidence type="ECO:0000313" key="3">
    <source>
        <dbReference type="Proteomes" id="UP000775547"/>
    </source>
</evidence>
<dbReference type="AlphaFoldDB" id="A0A9P7FQQ7"/>
<proteinExistence type="predicted"/>
<evidence type="ECO:0000313" key="2">
    <source>
        <dbReference type="EMBL" id="KAG5633162.1"/>
    </source>
</evidence>
<gene>
    <name evidence="2" type="ORF">DXG03_008176</name>
</gene>
<dbReference type="OrthoDB" id="1461976at2759"/>
<name>A0A9P7FQQ7_9AGAR</name>
<keyword evidence="1" id="KW-1133">Transmembrane helix</keyword>
<keyword evidence="1" id="KW-0812">Transmembrane</keyword>
<organism evidence="2 3">
    <name type="scientific">Asterophora parasitica</name>
    <dbReference type="NCBI Taxonomy" id="117018"/>
    <lineage>
        <taxon>Eukaryota</taxon>
        <taxon>Fungi</taxon>
        <taxon>Dikarya</taxon>
        <taxon>Basidiomycota</taxon>
        <taxon>Agaricomycotina</taxon>
        <taxon>Agaricomycetes</taxon>
        <taxon>Agaricomycetidae</taxon>
        <taxon>Agaricales</taxon>
        <taxon>Tricholomatineae</taxon>
        <taxon>Lyophyllaceae</taxon>
        <taxon>Asterophora</taxon>
    </lineage>
</organism>
<keyword evidence="3" id="KW-1185">Reference proteome</keyword>
<reference evidence="2" key="2">
    <citation type="submission" date="2021-10" db="EMBL/GenBank/DDBJ databases">
        <title>Phylogenomics reveals ancestral predisposition of the termite-cultivated fungus Termitomyces towards a domesticated lifestyle.</title>
        <authorList>
            <person name="Auxier B."/>
            <person name="Grum-Grzhimaylo A."/>
            <person name="Cardenas M.E."/>
            <person name="Lodge J.D."/>
            <person name="Laessoe T."/>
            <person name="Pedersen O."/>
            <person name="Smith M.E."/>
            <person name="Kuyper T.W."/>
            <person name="Franco-Molano E.A."/>
            <person name="Baroni T.J."/>
            <person name="Aanen D.K."/>
        </authorList>
    </citation>
    <scope>NUCLEOTIDE SEQUENCE</scope>
    <source>
        <strain evidence="2">AP01</strain>
        <tissue evidence="2">Mycelium</tissue>
    </source>
</reference>
<accession>A0A9P7FQQ7</accession>
<comment type="caution">
    <text evidence="2">The sequence shown here is derived from an EMBL/GenBank/DDBJ whole genome shotgun (WGS) entry which is preliminary data.</text>
</comment>
<feature type="non-terminal residue" evidence="2">
    <location>
        <position position="1"/>
    </location>
</feature>
<keyword evidence="1" id="KW-0472">Membrane</keyword>
<sequence>WADIIISDLGILLWAAAIGYSIYSFGFATVFRLYLVPYLWYVFLSSPLDLI</sequence>
<reference evidence="2" key="1">
    <citation type="submission" date="2020-07" db="EMBL/GenBank/DDBJ databases">
        <authorList>
            <person name="Nieuwenhuis M."/>
            <person name="Van De Peppel L.J.J."/>
        </authorList>
    </citation>
    <scope>NUCLEOTIDE SEQUENCE</scope>
    <source>
        <strain evidence="2">AP01</strain>
        <tissue evidence="2">Mycelium</tissue>
    </source>
</reference>
<dbReference type="Proteomes" id="UP000775547">
    <property type="component" value="Unassembled WGS sequence"/>
</dbReference>
<evidence type="ECO:0000256" key="1">
    <source>
        <dbReference type="SAM" id="Phobius"/>
    </source>
</evidence>